<dbReference type="GO" id="GO:0016833">
    <property type="term" value="F:oxo-acid-lyase activity"/>
    <property type="evidence" value="ECO:0007669"/>
    <property type="project" value="InterPro"/>
</dbReference>
<evidence type="ECO:0000256" key="3">
    <source>
        <dbReference type="ARBA" id="ARBA00022842"/>
    </source>
</evidence>
<organism evidence="6 7">
    <name type="scientific">Kribbella italica</name>
    <dbReference type="NCBI Taxonomy" id="1540520"/>
    <lineage>
        <taxon>Bacteria</taxon>
        <taxon>Bacillati</taxon>
        <taxon>Actinomycetota</taxon>
        <taxon>Actinomycetes</taxon>
        <taxon>Propionibacteriales</taxon>
        <taxon>Kribbellaceae</taxon>
        <taxon>Kribbella</taxon>
    </lineage>
</organism>
<keyword evidence="3" id="KW-0460">Magnesium</keyword>
<accession>A0A7W9J5M4</accession>
<dbReference type="EMBL" id="JACHMY010000001">
    <property type="protein sequence ID" value="MBB5835839.1"/>
    <property type="molecule type" value="Genomic_DNA"/>
</dbReference>
<evidence type="ECO:0000313" key="6">
    <source>
        <dbReference type="EMBL" id="MBB5835839.1"/>
    </source>
</evidence>
<feature type="domain" description="Chorismate-utilising enzyme C-terminal" evidence="5">
    <location>
        <begin position="179"/>
        <end position="432"/>
    </location>
</feature>
<gene>
    <name evidence="6" type="ORF">HDA39_002573</name>
</gene>
<dbReference type="Pfam" id="PF00425">
    <property type="entry name" value="Chorismate_bind"/>
    <property type="match status" value="1"/>
</dbReference>
<dbReference type="GO" id="GO:0008909">
    <property type="term" value="F:isochorismate synthase activity"/>
    <property type="evidence" value="ECO:0007669"/>
    <property type="project" value="InterPro"/>
</dbReference>
<dbReference type="GO" id="GO:0000162">
    <property type="term" value="P:L-tryptophan biosynthetic process"/>
    <property type="evidence" value="ECO:0007669"/>
    <property type="project" value="TreeGrafter"/>
</dbReference>
<evidence type="ECO:0000256" key="2">
    <source>
        <dbReference type="ARBA" id="ARBA00022723"/>
    </source>
</evidence>
<dbReference type="PANTHER" id="PTHR11236:SF48">
    <property type="entry name" value="ISOCHORISMATE SYNTHASE MENF"/>
    <property type="match status" value="1"/>
</dbReference>
<keyword evidence="2" id="KW-0479">Metal-binding</keyword>
<proteinExistence type="predicted"/>
<dbReference type="SUPFAM" id="SSF56322">
    <property type="entry name" value="ADC synthase"/>
    <property type="match status" value="1"/>
</dbReference>
<evidence type="ECO:0000256" key="1">
    <source>
        <dbReference type="ARBA" id="ARBA00001946"/>
    </source>
</evidence>
<dbReference type="InterPro" id="IPR019999">
    <property type="entry name" value="Anth_synth_I-like"/>
</dbReference>
<protein>
    <submittedName>
        <fullName evidence="6">Salicylate synthase</fullName>
    </submittedName>
</protein>
<dbReference type="NCBIfam" id="TIGR03494">
    <property type="entry name" value="salicyl_syn"/>
    <property type="match status" value="1"/>
</dbReference>
<dbReference type="Gene3D" id="3.60.120.10">
    <property type="entry name" value="Anthranilate synthase"/>
    <property type="match status" value="1"/>
</dbReference>
<evidence type="ECO:0000259" key="5">
    <source>
        <dbReference type="Pfam" id="PF00425"/>
    </source>
</evidence>
<dbReference type="InterPro" id="IPR005801">
    <property type="entry name" value="ADC_synthase"/>
</dbReference>
<dbReference type="GO" id="GO:0046872">
    <property type="term" value="F:metal ion binding"/>
    <property type="evidence" value="ECO:0007669"/>
    <property type="project" value="UniProtKB-KW"/>
</dbReference>
<evidence type="ECO:0000256" key="4">
    <source>
        <dbReference type="ARBA" id="ARBA00023239"/>
    </source>
</evidence>
<dbReference type="InterPro" id="IPR015890">
    <property type="entry name" value="Chorismate_C"/>
</dbReference>
<dbReference type="AlphaFoldDB" id="A0A7W9J5M4"/>
<name>A0A7W9J5M4_9ACTN</name>
<comment type="cofactor">
    <cofactor evidence="1">
        <name>Mg(2+)</name>
        <dbReference type="ChEBI" id="CHEBI:18420"/>
    </cofactor>
</comment>
<keyword evidence="4" id="KW-0456">Lyase</keyword>
<evidence type="ECO:0000313" key="7">
    <source>
        <dbReference type="Proteomes" id="UP000549971"/>
    </source>
</evidence>
<comment type="caution">
    <text evidence="6">The sequence shown here is derived from an EMBL/GenBank/DDBJ whole genome shotgun (WGS) entry which is preliminary data.</text>
</comment>
<reference evidence="6 7" key="1">
    <citation type="submission" date="2020-08" db="EMBL/GenBank/DDBJ databases">
        <title>Sequencing the genomes of 1000 actinobacteria strains.</title>
        <authorList>
            <person name="Klenk H.-P."/>
        </authorList>
    </citation>
    <scope>NUCLEOTIDE SEQUENCE [LARGE SCALE GENOMIC DNA]</scope>
    <source>
        <strain evidence="6 7">DSM 28967</strain>
    </source>
</reference>
<dbReference type="RefSeq" id="WP_184795434.1">
    <property type="nucleotide sequence ID" value="NZ_JACHMY010000001.1"/>
</dbReference>
<sequence length="450" mass="48031">MTAKYHQRMVPPVPDWLWTVSRVCDRLRSRGALVFEGGTDWSLAVGQAARLTATSRTVRLSTASTQRSWPWTPAVMAQIPDVLDSLGIDGWRAYGWCGFGLGVMLYGGAPRDPEAVEVQLTIPQAEVRRSPDGLLLRALAPADLDLLERLVCSSGAGIDPAARKYPDGDPFAITSDHRSEHEAAVAAGVTRIATGPLQKVVLSRELPLPGPVDIFATYRAARTHTRCTRSFAFSLDGFEAAGMSPESVLHSAGDGVVTSELVAGTRALTGVAATDRRLARELFDDPKEILEHAVSVRDTVTQLRTVCAPDSLTVKPFMDVARFGGVQHLESAVTGRLAAGSSAWTALAALFPAIALTGSPRNEAITTIRQLEATERGLFGGSVVSLDVSGAVDSAVVLRTVFQREGRAFLRAGGGIVAGSQPSREFEETCEKLRGVAAHVVTEKVDGRRP</sequence>
<dbReference type="PANTHER" id="PTHR11236">
    <property type="entry name" value="AMINOBENZOATE/ANTHRANILATE SYNTHASE"/>
    <property type="match status" value="1"/>
</dbReference>
<dbReference type="PRINTS" id="PR00095">
    <property type="entry name" value="ANTSNTHASEI"/>
</dbReference>
<dbReference type="Proteomes" id="UP000549971">
    <property type="component" value="Unassembled WGS sequence"/>
</dbReference>
<dbReference type="InterPro" id="IPR019996">
    <property type="entry name" value="Salicylate_synthase"/>
</dbReference>
<keyword evidence="7" id="KW-1185">Reference proteome</keyword>